<evidence type="ECO:0000313" key="2">
    <source>
        <dbReference type="EMBL" id="SCF02712.1"/>
    </source>
</evidence>
<reference evidence="3" key="1">
    <citation type="submission" date="2016-06" db="EMBL/GenBank/DDBJ databases">
        <authorList>
            <person name="Varghese N."/>
            <person name="Submissions Spin"/>
        </authorList>
    </citation>
    <scope>NUCLEOTIDE SEQUENCE [LARGE SCALE GENOMIC DNA]</scope>
    <source>
        <strain evidence="3">DSM 43909</strain>
    </source>
</reference>
<feature type="chain" id="PRO_5008707511" description="Secreted protein" evidence="1">
    <location>
        <begin position="26"/>
        <end position="403"/>
    </location>
</feature>
<keyword evidence="3" id="KW-1185">Reference proteome</keyword>
<proteinExistence type="predicted"/>
<protein>
    <recommendedName>
        <fullName evidence="4">Secreted protein</fullName>
    </recommendedName>
</protein>
<feature type="signal peptide" evidence="1">
    <location>
        <begin position="1"/>
        <end position="25"/>
    </location>
</feature>
<dbReference type="AlphaFoldDB" id="A0A1C4X2K6"/>
<name>A0A1C4X2K6_MICVI</name>
<evidence type="ECO:0000313" key="3">
    <source>
        <dbReference type="Proteomes" id="UP000198242"/>
    </source>
</evidence>
<organism evidence="2 3">
    <name type="scientific">Micromonospora viridifaciens</name>
    <dbReference type="NCBI Taxonomy" id="1881"/>
    <lineage>
        <taxon>Bacteria</taxon>
        <taxon>Bacillati</taxon>
        <taxon>Actinomycetota</taxon>
        <taxon>Actinomycetes</taxon>
        <taxon>Micromonosporales</taxon>
        <taxon>Micromonosporaceae</taxon>
        <taxon>Micromonospora</taxon>
    </lineage>
</organism>
<dbReference type="Proteomes" id="UP000198242">
    <property type="component" value="Chromosome I"/>
</dbReference>
<evidence type="ECO:0000256" key="1">
    <source>
        <dbReference type="SAM" id="SignalP"/>
    </source>
</evidence>
<keyword evidence="1" id="KW-0732">Signal</keyword>
<gene>
    <name evidence="2" type="ORF">GA0074695_2955</name>
</gene>
<dbReference type="RefSeq" id="WP_197698457.1">
    <property type="nucleotide sequence ID" value="NZ_LT607411.1"/>
</dbReference>
<accession>A0A1C4X2K6</accession>
<sequence>MTNRPARILMTLTALLLTAAGTAVASPAPATAAVTFPRIDASGFRLVAGDTFATYGSRITALERDPRLAPAGLAAVLDGANRQGRALCHPTNLAASLSPAGFCWDTGEDDTANVWVPQGVTGSGDAQAAGTVLNGRRVVAATWHYSDDSFIRVSFLDLANLRYRHVLLVEPTATGTFQAISGHGHGLYWYGNKLVVATGGAVLRVFDLAHIWRTDTSSAEVGLGADGNFHARYHAFALPQVGAFWYEGGGCANATGTRPCFASLALDRTDGSFVAVEHTTRGGGRIVRWPIDPATGLPRRDADGYVRAVEAFGSPVWGMQGAVSHGGQFVIAGVCPEYAGNIGDGVDYPSCLHRGAGGQSTTVWTKAPKNTENLSYWPATGELWLINEQLRERVTVHVPWPGG</sequence>
<evidence type="ECO:0008006" key="4">
    <source>
        <dbReference type="Google" id="ProtNLM"/>
    </source>
</evidence>
<dbReference type="EMBL" id="LT607411">
    <property type="protein sequence ID" value="SCF02712.1"/>
    <property type="molecule type" value="Genomic_DNA"/>
</dbReference>